<dbReference type="RefSeq" id="WP_262096659.1">
    <property type="nucleotide sequence ID" value="NZ_JAOEGN010000012.1"/>
</dbReference>
<dbReference type="EMBL" id="JAOEGN010000012">
    <property type="protein sequence ID" value="MCU0105355.1"/>
    <property type="molecule type" value="Genomic_DNA"/>
</dbReference>
<dbReference type="Gene3D" id="2.60.40.10">
    <property type="entry name" value="Immunoglobulins"/>
    <property type="match status" value="1"/>
</dbReference>
<dbReference type="Proteomes" id="UP001209076">
    <property type="component" value="Unassembled WGS sequence"/>
</dbReference>
<gene>
    <name evidence="1" type="ORF">N7603_06770</name>
</gene>
<accession>A0ABT2PWM3</accession>
<name>A0ABT2PWM3_9MOLU</name>
<sequence length="507" mass="55933">MKKRLFVLVLTLFVGIFLVACDEKKPPVVEDPELTQFHIFFNDNVTIDFGSEFNVLSGVTAVGNDYKEYTDKVTYTSTATISATHMLDTTVSGTIKITYRVAVGTVVGTKERTITVRDEAYVEPEPEWKGYGLTVENGENNVTITYENTPEQWWNNNAQLEIKDFDGTKNSIKFTFTGVATQTYLFKIEGGGVNKETPIIADGTLQTITLDLTLMTEAQRDGLNLIVVFVQTVGASGTVVVNDWTYGDTLVVEEPEWTGYNFTVVQNETQATFTYPATPTNWWENNAQLPIIGFDGTKNSVKFTFTGVATHEYLFKIEGGGVNKEQAIVADGTEQTITLDLSLMTEAQRNGLNLIILFVKTKDAAGSVVVKTWEYGPFIQPTEPQWQTAGAVTVAKEGTTVTITYTNTPTEWWNNHAKLQVVDFDQTKTKILFTFTGVSGQEYKFKVEGPGVAKEEAVTATGESQVFTFDISTLSEAQRDAINLLVVFNTVVGASGTIVITNIQFAN</sequence>
<comment type="caution">
    <text evidence="1">The sequence shown here is derived from an EMBL/GenBank/DDBJ whole genome shotgun (WGS) entry which is preliminary data.</text>
</comment>
<protein>
    <submittedName>
        <fullName evidence="1">Uncharacterized protein</fullName>
    </submittedName>
</protein>
<organism evidence="1 2">
    <name type="scientific">Paracholeplasma vituli</name>
    <dbReference type="NCBI Taxonomy" id="69473"/>
    <lineage>
        <taxon>Bacteria</taxon>
        <taxon>Bacillati</taxon>
        <taxon>Mycoplasmatota</taxon>
        <taxon>Mollicutes</taxon>
        <taxon>Acholeplasmatales</taxon>
        <taxon>Acholeplasmataceae</taxon>
        <taxon>Paracholeplasma</taxon>
    </lineage>
</organism>
<dbReference type="PROSITE" id="PS51257">
    <property type="entry name" value="PROKAR_LIPOPROTEIN"/>
    <property type="match status" value="1"/>
</dbReference>
<dbReference type="InterPro" id="IPR013783">
    <property type="entry name" value="Ig-like_fold"/>
</dbReference>
<proteinExistence type="predicted"/>
<keyword evidence="2" id="KW-1185">Reference proteome</keyword>
<evidence type="ECO:0000313" key="2">
    <source>
        <dbReference type="Proteomes" id="UP001209076"/>
    </source>
</evidence>
<evidence type="ECO:0000313" key="1">
    <source>
        <dbReference type="EMBL" id="MCU0105355.1"/>
    </source>
</evidence>
<reference evidence="2" key="1">
    <citation type="submission" date="2023-07" db="EMBL/GenBank/DDBJ databases">
        <title>Novel Mycoplasma species identified in domestic and wild animals.</title>
        <authorList>
            <person name="Volokhov D.V."/>
            <person name="Furtak V.A."/>
            <person name="Zagorodnyaya T.A."/>
        </authorList>
    </citation>
    <scope>NUCLEOTIDE SEQUENCE [LARGE SCALE GENOMIC DNA]</scope>
    <source>
        <strain evidence="2">92-19</strain>
    </source>
</reference>